<feature type="region of interest" description="Disordered" evidence="3">
    <location>
        <begin position="243"/>
        <end position="277"/>
    </location>
</feature>
<evidence type="ECO:0000313" key="5">
    <source>
        <dbReference type="EMBL" id="QDU56787.1"/>
    </source>
</evidence>
<dbReference type="InterPro" id="IPR036409">
    <property type="entry name" value="Aldolase_II/adducin_N_sf"/>
</dbReference>
<name>A0A518APY9_9BACT</name>
<dbReference type="KEGG" id="amuc:Pan181_29990"/>
<organism evidence="5 6">
    <name type="scientific">Aeoliella mucimassa</name>
    <dbReference type="NCBI Taxonomy" id="2527972"/>
    <lineage>
        <taxon>Bacteria</taxon>
        <taxon>Pseudomonadati</taxon>
        <taxon>Planctomycetota</taxon>
        <taxon>Planctomycetia</taxon>
        <taxon>Pirellulales</taxon>
        <taxon>Lacipirellulaceae</taxon>
        <taxon>Aeoliella</taxon>
    </lineage>
</organism>
<dbReference type="SUPFAM" id="SSF53639">
    <property type="entry name" value="AraD/HMP-PK domain-like"/>
    <property type="match status" value="1"/>
</dbReference>
<accession>A0A518APY9</accession>
<evidence type="ECO:0000259" key="4">
    <source>
        <dbReference type="SMART" id="SM01007"/>
    </source>
</evidence>
<dbReference type="Pfam" id="PF00596">
    <property type="entry name" value="Aldolase_II"/>
    <property type="match status" value="1"/>
</dbReference>
<sequence length="294" mass="32729">MMNIHRMKQEICEIGDRIYKKGFAAANDGNITYRVSENEVLCTPTMHSKGFLKPDDICLIDMQGNQLSGNKKRSSEALLHIEIMKARPDVKSVVHCHPPHATAFAVAREPIPQCILPEVEVFLGDVPITKYETPGGQAFAETILPFVKNTNVILLANHGTVSYGENVERAYWWTEILDAYCRILILAKQVGNVSYLNQEKSQELLDLKQKWGFDDPRLHKEFENCDICANDIFRESWHDAGVERRGFPAPPPMPASKPAPATPAPAPAPASPAAADQEAMVQLITQRVMEALAK</sequence>
<dbReference type="SMART" id="SM01007">
    <property type="entry name" value="Aldolase_II"/>
    <property type="match status" value="1"/>
</dbReference>
<gene>
    <name evidence="5" type="primary">mtnB_2</name>
    <name evidence="5" type="ORF">Pan181_29990</name>
</gene>
<dbReference type="GO" id="GO:0005829">
    <property type="term" value="C:cytosol"/>
    <property type="evidence" value="ECO:0007669"/>
    <property type="project" value="TreeGrafter"/>
</dbReference>
<protein>
    <submittedName>
        <fullName evidence="5">Methylthioribulose-1-phosphate dehydratase</fullName>
        <ecNumber evidence="5">4.2.1.109</ecNumber>
    </submittedName>
</protein>
<evidence type="ECO:0000313" key="6">
    <source>
        <dbReference type="Proteomes" id="UP000315750"/>
    </source>
</evidence>
<evidence type="ECO:0000256" key="2">
    <source>
        <dbReference type="ARBA" id="ARBA00023239"/>
    </source>
</evidence>
<feature type="compositionally biased region" description="Pro residues" evidence="3">
    <location>
        <begin position="248"/>
        <end position="270"/>
    </location>
</feature>
<dbReference type="PANTHER" id="PTHR22789:SF0">
    <property type="entry name" value="3-OXO-TETRONATE 4-PHOSPHATE DECARBOXYLASE-RELATED"/>
    <property type="match status" value="1"/>
</dbReference>
<evidence type="ECO:0000256" key="1">
    <source>
        <dbReference type="ARBA" id="ARBA00022723"/>
    </source>
</evidence>
<dbReference type="EC" id="4.2.1.109" evidence="5"/>
<proteinExistence type="predicted"/>
<dbReference type="EMBL" id="CP036278">
    <property type="protein sequence ID" value="QDU56787.1"/>
    <property type="molecule type" value="Genomic_DNA"/>
</dbReference>
<keyword evidence="1" id="KW-0479">Metal-binding</keyword>
<dbReference type="Gene3D" id="3.40.225.10">
    <property type="entry name" value="Class II aldolase/adducin N-terminal domain"/>
    <property type="match status" value="1"/>
</dbReference>
<dbReference type="GO" id="GO:0019323">
    <property type="term" value="P:pentose catabolic process"/>
    <property type="evidence" value="ECO:0007669"/>
    <property type="project" value="TreeGrafter"/>
</dbReference>
<dbReference type="GO" id="GO:0046872">
    <property type="term" value="F:metal ion binding"/>
    <property type="evidence" value="ECO:0007669"/>
    <property type="project" value="UniProtKB-KW"/>
</dbReference>
<dbReference type="GO" id="GO:0016832">
    <property type="term" value="F:aldehyde-lyase activity"/>
    <property type="evidence" value="ECO:0007669"/>
    <property type="project" value="TreeGrafter"/>
</dbReference>
<dbReference type="InterPro" id="IPR050197">
    <property type="entry name" value="Aldolase_class_II_sugar_metab"/>
</dbReference>
<feature type="domain" description="Class II aldolase/adducin N-terminal" evidence="4">
    <location>
        <begin position="9"/>
        <end position="185"/>
    </location>
</feature>
<dbReference type="GO" id="GO:0046570">
    <property type="term" value="F:methylthioribulose 1-phosphate dehydratase activity"/>
    <property type="evidence" value="ECO:0007669"/>
    <property type="project" value="UniProtKB-EC"/>
</dbReference>
<dbReference type="RefSeq" id="WP_145247511.1">
    <property type="nucleotide sequence ID" value="NZ_CP036278.1"/>
</dbReference>
<evidence type="ECO:0000256" key="3">
    <source>
        <dbReference type="SAM" id="MobiDB-lite"/>
    </source>
</evidence>
<dbReference type="Proteomes" id="UP000315750">
    <property type="component" value="Chromosome"/>
</dbReference>
<dbReference type="AlphaFoldDB" id="A0A518APY9"/>
<keyword evidence="6" id="KW-1185">Reference proteome</keyword>
<dbReference type="InterPro" id="IPR001303">
    <property type="entry name" value="Aldolase_II/adducin_N"/>
</dbReference>
<keyword evidence="2 5" id="KW-0456">Lyase</keyword>
<dbReference type="PANTHER" id="PTHR22789">
    <property type="entry name" value="FUCULOSE PHOSPHATE ALDOLASE"/>
    <property type="match status" value="1"/>
</dbReference>
<dbReference type="OrthoDB" id="9794581at2"/>
<reference evidence="5 6" key="1">
    <citation type="submission" date="2019-02" db="EMBL/GenBank/DDBJ databases">
        <title>Deep-cultivation of Planctomycetes and their phenomic and genomic characterization uncovers novel biology.</title>
        <authorList>
            <person name="Wiegand S."/>
            <person name="Jogler M."/>
            <person name="Boedeker C."/>
            <person name="Pinto D."/>
            <person name="Vollmers J."/>
            <person name="Rivas-Marin E."/>
            <person name="Kohn T."/>
            <person name="Peeters S.H."/>
            <person name="Heuer A."/>
            <person name="Rast P."/>
            <person name="Oberbeckmann S."/>
            <person name="Bunk B."/>
            <person name="Jeske O."/>
            <person name="Meyerdierks A."/>
            <person name="Storesund J.E."/>
            <person name="Kallscheuer N."/>
            <person name="Luecker S."/>
            <person name="Lage O.M."/>
            <person name="Pohl T."/>
            <person name="Merkel B.J."/>
            <person name="Hornburger P."/>
            <person name="Mueller R.-W."/>
            <person name="Bruemmer F."/>
            <person name="Labrenz M."/>
            <person name="Spormann A.M."/>
            <person name="Op den Camp H."/>
            <person name="Overmann J."/>
            <person name="Amann R."/>
            <person name="Jetten M.S.M."/>
            <person name="Mascher T."/>
            <person name="Medema M.H."/>
            <person name="Devos D.P."/>
            <person name="Kaster A.-K."/>
            <person name="Ovreas L."/>
            <person name="Rohde M."/>
            <person name="Galperin M.Y."/>
            <person name="Jogler C."/>
        </authorList>
    </citation>
    <scope>NUCLEOTIDE SEQUENCE [LARGE SCALE GENOMIC DNA]</scope>
    <source>
        <strain evidence="5 6">Pan181</strain>
    </source>
</reference>